<accession>A0ACB0ZA19</accession>
<keyword evidence="2" id="KW-1185">Reference proteome</keyword>
<gene>
    <name evidence="1" type="ORF">MENTE1834_LOCUS22150</name>
</gene>
<dbReference type="EMBL" id="CAVMJV010000028">
    <property type="protein sequence ID" value="CAK5075353.1"/>
    <property type="molecule type" value="Genomic_DNA"/>
</dbReference>
<proteinExistence type="predicted"/>
<organism evidence="1 2">
    <name type="scientific">Meloidogyne enterolobii</name>
    <name type="common">Root-knot nematode worm</name>
    <name type="synonym">Meloidogyne mayaguensis</name>
    <dbReference type="NCBI Taxonomy" id="390850"/>
    <lineage>
        <taxon>Eukaryota</taxon>
        <taxon>Metazoa</taxon>
        <taxon>Ecdysozoa</taxon>
        <taxon>Nematoda</taxon>
        <taxon>Chromadorea</taxon>
        <taxon>Rhabditida</taxon>
        <taxon>Tylenchina</taxon>
        <taxon>Tylenchomorpha</taxon>
        <taxon>Tylenchoidea</taxon>
        <taxon>Meloidogynidae</taxon>
        <taxon>Meloidogyninae</taxon>
        <taxon>Meloidogyne</taxon>
    </lineage>
</organism>
<evidence type="ECO:0000313" key="1">
    <source>
        <dbReference type="EMBL" id="CAK5075353.1"/>
    </source>
</evidence>
<comment type="caution">
    <text evidence="1">The sequence shown here is derived from an EMBL/GenBank/DDBJ whole genome shotgun (WGS) entry which is preliminary data.</text>
</comment>
<reference evidence="1" key="1">
    <citation type="submission" date="2023-11" db="EMBL/GenBank/DDBJ databases">
        <authorList>
            <person name="Poullet M."/>
        </authorList>
    </citation>
    <scope>NUCLEOTIDE SEQUENCE</scope>
    <source>
        <strain evidence="1">E1834</strain>
    </source>
</reference>
<protein>
    <submittedName>
        <fullName evidence="1">Uncharacterized protein</fullName>
    </submittedName>
</protein>
<evidence type="ECO:0000313" key="2">
    <source>
        <dbReference type="Proteomes" id="UP001497535"/>
    </source>
</evidence>
<dbReference type="Proteomes" id="UP001497535">
    <property type="component" value="Unassembled WGS sequence"/>
</dbReference>
<name>A0ACB0ZA19_MELEN</name>
<sequence>MHLFEVPERIFDYTINQVVTIFYNRYPNSFSKHVISEDVISREIKGGKIITRKLIVKRGAGFLKSVPRWISRQTHVAFMPTLEESIFDVNEGTLITHTRNVSWTNTLDMTETCTYKKLPDSKSSVKRILSVKANCRFSNLVEQFLLKLFRKSTNKTLKGYDEKLIERFGHHTSTQQPHPTLGGNQKQQLSERASDLIKKHRGARIGNG</sequence>